<evidence type="ECO:0000313" key="3">
    <source>
        <dbReference type="Proteomes" id="UP000287296"/>
    </source>
</evidence>
<dbReference type="EMBL" id="BORJ01000005">
    <property type="protein sequence ID" value="GIN96343.1"/>
    <property type="molecule type" value="Genomic_DNA"/>
</dbReference>
<evidence type="ECO:0000313" key="4">
    <source>
        <dbReference type="Proteomes" id="UP000680670"/>
    </source>
</evidence>
<name>A0A429XDD6_SIMTE</name>
<evidence type="ECO:0000313" key="2">
    <source>
        <dbReference type="EMBL" id="RST61458.1"/>
    </source>
</evidence>
<dbReference type="Proteomes" id="UP000680670">
    <property type="component" value="Unassembled WGS sequence"/>
</dbReference>
<accession>A0A429XDD6</accession>
<dbReference type="InterPro" id="IPR020277">
    <property type="entry name" value="DUF2624"/>
</dbReference>
<comment type="caution">
    <text evidence="2">The sequence shown here is derived from an EMBL/GenBank/DDBJ whole genome shotgun (WGS) entry which is preliminary data.</text>
</comment>
<organism evidence="2 3">
    <name type="scientific">Siminovitchia terrae</name>
    <name type="common">Bacillus terrae</name>
    <dbReference type="NCBI Taxonomy" id="1914933"/>
    <lineage>
        <taxon>Bacteria</taxon>
        <taxon>Bacillati</taxon>
        <taxon>Bacillota</taxon>
        <taxon>Bacilli</taxon>
        <taxon>Bacillales</taxon>
        <taxon>Bacillaceae</taxon>
        <taxon>Siminovitchia</taxon>
    </lineage>
</organism>
<dbReference type="EMBL" id="QYTW02000001">
    <property type="protein sequence ID" value="RST61458.1"/>
    <property type="molecule type" value="Genomic_DNA"/>
</dbReference>
<gene>
    <name evidence="2" type="ORF">D5F11_000790</name>
    <name evidence="1" type="ORF">J6TS1_22130</name>
</gene>
<protein>
    <submittedName>
        <fullName evidence="2">DUF2624 domain-containing protein</fullName>
    </submittedName>
</protein>
<proteinExistence type="predicted"/>
<dbReference type="Pfam" id="PF11116">
    <property type="entry name" value="DUF2624"/>
    <property type="match status" value="1"/>
</dbReference>
<sequence>MKLIKNMVNYKLNMITGEDLMKYGNEFNIQLTAQQAEKIAAYLRGKNFDLFDDNVRSKIIREIAKITGPKTAKEVNQLFIQFTK</sequence>
<evidence type="ECO:0000313" key="1">
    <source>
        <dbReference type="EMBL" id="GIN96343.1"/>
    </source>
</evidence>
<dbReference type="Proteomes" id="UP000287296">
    <property type="component" value="Unassembled WGS sequence"/>
</dbReference>
<keyword evidence="4" id="KW-1185">Reference proteome</keyword>
<dbReference type="OrthoDB" id="2969575at2"/>
<dbReference type="AlphaFoldDB" id="A0A429XDD6"/>
<reference evidence="2 3" key="1">
    <citation type="submission" date="2018-12" db="EMBL/GenBank/DDBJ databases">
        <authorList>
            <person name="Sun L."/>
            <person name="Chen Z."/>
        </authorList>
    </citation>
    <scope>NUCLEOTIDE SEQUENCE [LARGE SCALE GENOMIC DNA]</scope>
    <source>
        <strain evidence="2 3">LMG 29736</strain>
    </source>
</reference>
<dbReference type="RefSeq" id="WP_120114955.1">
    <property type="nucleotide sequence ID" value="NZ_BORI01000002.1"/>
</dbReference>
<reference evidence="1 4" key="2">
    <citation type="submission" date="2021-03" db="EMBL/GenBank/DDBJ databases">
        <title>Antimicrobial resistance genes in bacteria isolated from Japanese honey, and their potential for conferring macrolide and lincosamide resistance in the American foulbrood pathogen Paenibacillus larvae.</title>
        <authorList>
            <person name="Okamoto M."/>
            <person name="Kumagai M."/>
            <person name="Kanamori H."/>
            <person name="Takamatsu D."/>
        </authorList>
    </citation>
    <scope>NUCLEOTIDE SEQUENCE [LARGE SCALE GENOMIC DNA]</scope>
    <source>
        <strain evidence="1 4">J6TS1</strain>
    </source>
</reference>